<dbReference type="SUPFAM" id="SSF53098">
    <property type="entry name" value="Ribonuclease H-like"/>
    <property type="match status" value="1"/>
</dbReference>
<dbReference type="InterPro" id="IPR012337">
    <property type="entry name" value="RNaseH-like_sf"/>
</dbReference>
<keyword evidence="2" id="KW-0548">Nucleotidyltransferase</keyword>
<dbReference type="CDD" id="cd09276">
    <property type="entry name" value="Rnase_HI_RT_non_LTR"/>
    <property type="match status" value="1"/>
</dbReference>
<accession>A0A8X6T2L3</accession>
<dbReference type="GO" id="GO:0003676">
    <property type="term" value="F:nucleic acid binding"/>
    <property type="evidence" value="ECO:0007669"/>
    <property type="project" value="InterPro"/>
</dbReference>
<name>A0A8X6T2L3_NEPPI</name>
<feature type="domain" description="RNase H type-1" evidence="1">
    <location>
        <begin position="8"/>
        <end position="104"/>
    </location>
</feature>
<sequence length="171" mass="19408">MKISAGEHRYSFRNPDHSSVFRPELKVIREAINLTLEGNVHHFWILTDSKSSIQYLRNWPNKLDKLGQDTILDLATFTHSGTWIPSHIGVYGNEVADLLAGEGTELSTARSTERQNSEVYSQFLTYLNTTWRIPPENAGMPLSPLECPYSSFGQELLRALYLDLGLITLRV</sequence>
<dbReference type="InterPro" id="IPR036397">
    <property type="entry name" value="RNaseH_sf"/>
</dbReference>
<dbReference type="GO" id="GO:0003964">
    <property type="term" value="F:RNA-directed DNA polymerase activity"/>
    <property type="evidence" value="ECO:0007669"/>
    <property type="project" value="UniProtKB-KW"/>
</dbReference>
<protein>
    <submittedName>
        <fullName evidence="2">Putative RNA-directed DNA polymerase from transposon BS</fullName>
    </submittedName>
</protein>
<evidence type="ECO:0000313" key="2">
    <source>
        <dbReference type="EMBL" id="GFS75911.1"/>
    </source>
</evidence>
<dbReference type="GO" id="GO:0004523">
    <property type="term" value="F:RNA-DNA hybrid ribonuclease activity"/>
    <property type="evidence" value="ECO:0007669"/>
    <property type="project" value="InterPro"/>
</dbReference>
<dbReference type="Gene3D" id="3.30.420.10">
    <property type="entry name" value="Ribonuclease H-like superfamily/Ribonuclease H"/>
    <property type="match status" value="1"/>
</dbReference>
<evidence type="ECO:0000259" key="1">
    <source>
        <dbReference type="Pfam" id="PF00075"/>
    </source>
</evidence>
<proteinExistence type="predicted"/>
<dbReference type="Proteomes" id="UP000887013">
    <property type="component" value="Unassembled WGS sequence"/>
</dbReference>
<dbReference type="InterPro" id="IPR002156">
    <property type="entry name" value="RNaseH_domain"/>
</dbReference>
<dbReference type="OrthoDB" id="6433900at2759"/>
<gene>
    <name evidence="2" type="primary">RTase_94</name>
    <name evidence="2" type="ORF">NPIL_106231</name>
</gene>
<dbReference type="Pfam" id="PF00075">
    <property type="entry name" value="RNase_H"/>
    <property type="match status" value="1"/>
</dbReference>
<keyword evidence="2" id="KW-0695">RNA-directed DNA polymerase</keyword>
<dbReference type="AlphaFoldDB" id="A0A8X6T2L3"/>
<keyword evidence="2" id="KW-0808">Transferase</keyword>
<organism evidence="2 3">
    <name type="scientific">Nephila pilipes</name>
    <name type="common">Giant wood spider</name>
    <name type="synonym">Nephila maculata</name>
    <dbReference type="NCBI Taxonomy" id="299642"/>
    <lineage>
        <taxon>Eukaryota</taxon>
        <taxon>Metazoa</taxon>
        <taxon>Ecdysozoa</taxon>
        <taxon>Arthropoda</taxon>
        <taxon>Chelicerata</taxon>
        <taxon>Arachnida</taxon>
        <taxon>Araneae</taxon>
        <taxon>Araneomorphae</taxon>
        <taxon>Entelegynae</taxon>
        <taxon>Araneoidea</taxon>
        <taxon>Nephilidae</taxon>
        <taxon>Nephila</taxon>
    </lineage>
</organism>
<comment type="caution">
    <text evidence="2">The sequence shown here is derived from an EMBL/GenBank/DDBJ whole genome shotgun (WGS) entry which is preliminary data.</text>
</comment>
<reference evidence="2" key="1">
    <citation type="submission" date="2020-08" db="EMBL/GenBank/DDBJ databases">
        <title>Multicomponent nature underlies the extraordinary mechanical properties of spider dragline silk.</title>
        <authorList>
            <person name="Kono N."/>
            <person name="Nakamura H."/>
            <person name="Mori M."/>
            <person name="Yoshida Y."/>
            <person name="Ohtoshi R."/>
            <person name="Malay A.D."/>
            <person name="Moran D.A.P."/>
            <person name="Tomita M."/>
            <person name="Numata K."/>
            <person name="Arakawa K."/>
        </authorList>
    </citation>
    <scope>NUCLEOTIDE SEQUENCE</scope>
</reference>
<keyword evidence="3" id="KW-1185">Reference proteome</keyword>
<dbReference type="EMBL" id="BMAW01050553">
    <property type="protein sequence ID" value="GFS75911.1"/>
    <property type="molecule type" value="Genomic_DNA"/>
</dbReference>
<evidence type="ECO:0000313" key="3">
    <source>
        <dbReference type="Proteomes" id="UP000887013"/>
    </source>
</evidence>